<name>A0A2N5TFY8_9BASI</name>
<dbReference type="Pfam" id="PF00829">
    <property type="entry name" value="Ribosomal_L21p"/>
    <property type="match status" value="1"/>
</dbReference>
<sequence>MAGRNRLFGAFSSLISTTQECPALTRKAHLLRHPPAPSSSSLSPSCCPSSSCGSFIRTSSTLAIRPTLKTGLKQASRGTRSLPKIATSDALGMLKSEENHYLVTFLVGKKYRLMVDDQVMVPHIKDLKVGDLIKLTRITEVGSRNFTLRAVGNGTVGHAKRETLPPAASRTLSSKARELDVEPAELVRRARTVTLMPEIPHYLDDNLVHASAIVVEHTRGKMSTVIKKKRRKGYRKTIKNKPYYTKIRLCEIKIPTIQTEASQPKMMTIPADEGSANQRQATVTTA</sequence>
<dbReference type="EMBL" id="PGCI01000609">
    <property type="protein sequence ID" value="PLW24427.1"/>
    <property type="molecule type" value="Genomic_DNA"/>
</dbReference>
<dbReference type="PANTHER" id="PTHR21349">
    <property type="entry name" value="50S RIBOSOMAL PROTEIN L21"/>
    <property type="match status" value="1"/>
</dbReference>
<dbReference type="GO" id="GO:0003735">
    <property type="term" value="F:structural constituent of ribosome"/>
    <property type="evidence" value="ECO:0007669"/>
    <property type="project" value="TreeGrafter"/>
</dbReference>
<protein>
    <recommendedName>
        <fullName evidence="2">Large ribosomal subunit protein bL21m</fullName>
    </recommendedName>
</protein>
<evidence type="ECO:0000313" key="4">
    <source>
        <dbReference type="Proteomes" id="UP000235392"/>
    </source>
</evidence>
<dbReference type="InterPro" id="IPR036164">
    <property type="entry name" value="bL21-like_sf"/>
</dbReference>
<dbReference type="PANTHER" id="PTHR21349:SF0">
    <property type="entry name" value="LARGE RIBOSOMAL SUBUNIT PROTEIN BL21M"/>
    <property type="match status" value="1"/>
</dbReference>
<evidence type="ECO:0000313" key="3">
    <source>
        <dbReference type="EMBL" id="PLW24427.1"/>
    </source>
</evidence>
<proteinExistence type="inferred from homology"/>
<dbReference type="SUPFAM" id="SSF141091">
    <property type="entry name" value="L21p-like"/>
    <property type="match status" value="2"/>
</dbReference>
<comment type="caution">
    <text evidence="3">The sequence shown here is derived from an EMBL/GenBank/DDBJ whole genome shotgun (WGS) entry which is preliminary data.</text>
</comment>
<dbReference type="GO" id="GO:0005762">
    <property type="term" value="C:mitochondrial large ribosomal subunit"/>
    <property type="evidence" value="ECO:0007669"/>
    <property type="project" value="TreeGrafter"/>
</dbReference>
<gene>
    <name evidence="3" type="ORF">PCASD_11555</name>
</gene>
<accession>A0A2N5TFY8</accession>
<evidence type="ECO:0000256" key="2">
    <source>
        <dbReference type="ARBA" id="ARBA00044129"/>
    </source>
</evidence>
<dbReference type="InterPro" id="IPR028909">
    <property type="entry name" value="bL21-like"/>
</dbReference>
<dbReference type="AlphaFoldDB" id="A0A2N5TFY8"/>
<dbReference type="Proteomes" id="UP000235392">
    <property type="component" value="Unassembled WGS sequence"/>
</dbReference>
<reference evidence="3 4" key="1">
    <citation type="submission" date="2017-11" db="EMBL/GenBank/DDBJ databases">
        <title>De novo assembly and phasing of dikaryotic genomes from two isolates of Puccinia coronata f. sp. avenae, the causal agent of oat crown rust.</title>
        <authorList>
            <person name="Miller M.E."/>
            <person name="Zhang Y."/>
            <person name="Omidvar V."/>
            <person name="Sperschneider J."/>
            <person name="Schwessinger B."/>
            <person name="Raley C."/>
            <person name="Palmer J.M."/>
            <person name="Garnica D."/>
            <person name="Upadhyaya N."/>
            <person name="Rathjen J."/>
            <person name="Taylor J.M."/>
            <person name="Park R.F."/>
            <person name="Dodds P.N."/>
            <person name="Hirsch C.D."/>
            <person name="Kianian S.F."/>
            <person name="Figueroa M."/>
        </authorList>
    </citation>
    <scope>NUCLEOTIDE SEQUENCE [LARGE SCALE GENOMIC DNA]</scope>
    <source>
        <strain evidence="3">12SD80</strain>
    </source>
</reference>
<evidence type="ECO:0000256" key="1">
    <source>
        <dbReference type="ARBA" id="ARBA00008563"/>
    </source>
</evidence>
<comment type="similarity">
    <text evidence="1">Belongs to the bacterial ribosomal protein bL21 family.</text>
</comment>
<organism evidence="3 4">
    <name type="scientific">Puccinia coronata f. sp. avenae</name>
    <dbReference type="NCBI Taxonomy" id="200324"/>
    <lineage>
        <taxon>Eukaryota</taxon>
        <taxon>Fungi</taxon>
        <taxon>Dikarya</taxon>
        <taxon>Basidiomycota</taxon>
        <taxon>Pucciniomycotina</taxon>
        <taxon>Pucciniomycetes</taxon>
        <taxon>Pucciniales</taxon>
        <taxon>Pucciniaceae</taxon>
        <taxon>Puccinia</taxon>
    </lineage>
</organism>